<dbReference type="EMBL" id="CP000575">
    <property type="protein sequence ID" value="ABN69238.1"/>
    <property type="molecule type" value="Genomic_DNA"/>
</dbReference>
<dbReference type="AlphaFoldDB" id="A3DKS8"/>
<feature type="transmembrane region" description="Helical" evidence="1">
    <location>
        <begin position="61"/>
        <end position="79"/>
    </location>
</feature>
<keyword evidence="3" id="KW-1185">Reference proteome</keyword>
<evidence type="ECO:0000256" key="1">
    <source>
        <dbReference type="SAM" id="Phobius"/>
    </source>
</evidence>
<dbReference type="KEGG" id="smr:Smar_0125"/>
<keyword evidence="1" id="KW-0472">Membrane</keyword>
<evidence type="ECO:0000313" key="2">
    <source>
        <dbReference type="EMBL" id="ABN69238.1"/>
    </source>
</evidence>
<sequence>MNYMYCEYISEKPSYAFILGYISGIITIMMGTIILIVTILSGPYSVKITGPIGEIRSESISLWYLLDGSLILMSALRINSGVPSKVREGGILITIFSVFSMFWFTILLGVISGMLALIWKPLRTQSLPSSFEEKQTI</sequence>
<gene>
    <name evidence="2" type="ordered locus">Smar_0125</name>
</gene>
<reference evidence="3" key="1">
    <citation type="journal article" date="2009" name="BMC Genomics">
        <title>The complete genome sequence of Staphylothermus marinus reveals differences in sulfur metabolism among heterotrophic Crenarchaeota.</title>
        <authorList>
            <person name="Anderson I.J."/>
            <person name="Dharmarajan L."/>
            <person name="Rodriguez J."/>
            <person name="Hooper S."/>
            <person name="Porat I."/>
            <person name="Ulrich L.E."/>
            <person name="Elkins J.G."/>
            <person name="Mavromatis K."/>
            <person name="Sun H."/>
            <person name="Land M."/>
            <person name="Lapidus A."/>
            <person name="Lucas S."/>
            <person name="Barry K."/>
            <person name="Huber H."/>
            <person name="Zhulin I.B."/>
            <person name="Whitman W.B."/>
            <person name="Mukhopadhyay B."/>
            <person name="Woese C."/>
            <person name="Bristow J."/>
            <person name="Kyrpides N."/>
        </authorList>
    </citation>
    <scope>NUCLEOTIDE SEQUENCE [LARGE SCALE GENOMIC DNA]</scope>
    <source>
        <strain evidence="3">ATCC 43588 / DSM 3639 / JCM 9404 / F1</strain>
    </source>
</reference>
<evidence type="ECO:0000313" key="3">
    <source>
        <dbReference type="Proteomes" id="UP000000254"/>
    </source>
</evidence>
<dbReference type="HOGENOM" id="CLU_1922882_0_0_2"/>
<organism evidence="2 3">
    <name type="scientific">Staphylothermus marinus (strain ATCC 43588 / DSM 3639 / JCM 9404 / F1)</name>
    <dbReference type="NCBI Taxonomy" id="399550"/>
    <lineage>
        <taxon>Archaea</taxon>
        <taxon>Thermoproteota</taxon>
        <taxon>Thermoprotei</taxon>
        <taxon>Desulfurococcales</taxon>
        <taxon>Desulfurococcaceae</taxon>
        <taxon>Staphylothermus</taxon>
    </lineage>
</organism>
<feature type="transmembrane region" description="Helical" evidence="1">
    <location>
        <begin position="91"/>
        <end position="119"/>
    </location>
</feature>
<dbReference type="STRING" id="399550.Smar_0125"/>
<reference evidence="2 3" key="2">
    <citation type="journal article" date="2009" name="Stand. Genomic Sci.">
        <title>Complete genome sequence of Staphylothermus marinus Stetter and Fiala 1986 type strain F1.</title>
        <authorList>
            <person name="Anderson I.J."/>
            <person name="Sun H."/>
            <person name="Lapidus A."/>
            <person name="Copeland A."/>
            <person name="Glavina Del Rio T."/>
            <person name="Tice H."/>
            <person name="Dalin E."/>
            <person name="Lucas S."/>
            <person name="Barry K."/>
            <person name="Land M."/>
            <person name="Richardson P."/>
            <person name="Huber H."/>
            <person name="Kyrpides N.C."/>
        </authorList>
    </citation>
    <scope>NUCLEOTIDE SEQUENCE [LARGE SCALE GENOMIC DNA]</scope>
    <source>
        <strain evidence="3">ATCC 43588 / DSM 3639 / JCM 9404 / F1</strain>
    </source>
</reference>
<keyword evidence="1" id="KW-1133">Transmembrane helix</keyword>
<proteinExistence type="predicted"/>
<dbReference type="Proteomes" id="UP000000254">
    <property type="component" value="Chromosome"/>
</dbReference>
<name>A3DKS8_STAMF</name>
<dbReference type="eggNOG" id="arCOG10940">
    <property type="taxonomic scope" value="Archaea"/>
</dbReference>
<protein>
    <submittedName>
        <fullName evidence="2">Uncharacterized protein</fullName>
    </submittedName>
</protein>
<accession>A3DKS8</accession>
<feature type="transmembrane region" description="Helical" evidence="1">
    <location>
        <begin position="15"/>
        <end position="40"/>
    </location>
</feature>
<keyword evidence="1" id="KW-0812">Transmembrane</keyword>